<dbReference type="Proteomes" id="UP001295684">
    <property type="component" value="Unassembled WGS sequence"/>
</dbReference>
<comment type="caution">
    <text evidence="1">The sequence shown here is derived from an EMBL/GenBank/DDBJ whole genome shotgun (WGS) entry which is preliminary data.</text>
</comment>
<evidence type="ECO:0000313" key="2">
    <source>
        <dbReference type="Proteomes" id="UP001295684"/>
    </source>
</evidence>
<evidence type="ECO:0000313" key="1">
    <source>
        <dbReference type="EMBL" id="CAI2382305.1"/>
    </source>
</evidence>
<organism evidence="1 2">
    <name type="scientific">Euplotes crassus</name>
    <dbReference type="NCBI Taxonomy" id="5936"/>
    <lineage>
        <taxon>Eukaryota</taxon>
        <taxon>Sar</taxon>
        <taxon>Alveolata</taxon>
        <taxon>Ciliophora</taxon>
        <taxon>Intramacronucleata</taxon>
        <taxon>Spirotrichea</taxon>
        <taxon>Hypotrichia</taxon>
        <taxon>Euplotida</taxon>
        <taxon>Euplotidae</taxon>
        <taxon>Moneuplotes</taxon>
    </lineage>
</organism>
<evidence type="ECO:0008006" key="3">
    <source>
        <dbReference type="Google" id="ProtNLM"/>
    </source>
</evidence>
<proteinExistence type="predicted"/>
<sequence>MLLVVCTALAQRKPLSKGKDLENYLKGAKDGTFIVLFYDREAPQLRTEDARNQIKSKILANEPAFNYYEVDVQEAEYNHIVDDMVKIDRTQCKHSPTVLVASEGRGYWAHGDGAVDDVNYHLSQYSIDMIRESRERSDFNVRR</sequence>
<reference evidence="1" key="1">
    <citation type="submission" date="2023-07" db="EMBL/GenBank/DDBJ databases">
        <authorList>
            <consortium name="AG Swart"/>
            <person name="Singh M."/>
            <person name="Singh A."/>
            <person name="Seah K."/>
            <person name="Emmerich C."/>
        </authorList>
    </citation>
    <scope>NUCLEOTIDE SEQUENCE</scope>
    <source>
        <strain evidence="1">DP1</strain>
    </source>
</reference>
<name>A0AAD1Y036_EUPCR</name>
<protein>
    <recommendedName>
        <fullName evidence="3">Thioredoxin family protein</fullName>
    </recommendedName>
</protein>
<gene>
    <name evidence="1" type="ORF">ECRASSUSDP1_LOCUS23775</name>
</gene>
<dbReference type="EMBL" id="CAMPGE010024471">
    <property type="protein sequence ID" value="CAI2382305.1"/>
    <property type="molecule type" value="Genomic_DNA"/>
</dbReference>
<accession>A0AAD1Y036</accession>
<dbReference type="AlphaFoldDB" id="A0AAD1Y036"/>
<keyword evidence="2" id="KW-1185">Reference proteome</keyword>